<feature type="transmembrane region" description="Helical" evidence="1">
    <location>
        <begin position="49"/>
        <end position="66"/>
    </location>
</feature>
<keyword evidence="1" id="KW-0812">Transmembrane</keyword>
<gene>
    <name evidence="2" type="ORF">AM629_13220</name>
</gene>
<dbReference type="RefSeq" id="WP_054479656.1">
    <property type="nucleotide sequence ID" value="NZ_CAWMRL010000036.1"/>
</dbReference>
<keyword evidence="3" id="KW-1185">Reference proteome</keyword>
<dbReference type="InterPro" id="IPR048176">
    <property type="entry name" value="TrbC"/>
</dbReference>
<dbReference type="Proteomes" id="UP000037727">
    <property type="component" value="Unassembled WGS sequence"/>
</dbReference>
<dbReference type="NCBIfam" id="NF041447">
    <property type="entry name" value="TrbC_conju"/>
    <property type="match status" value="1"/>
</dbReference>
<comment type="caution">
    <text evidence="2">The sequence shown here is derived from an EMBL/GenBank/DDBJ whole genome shotgun (WGS) entry which is preliminary data.</text>
</comment>
<sequence>MTKPVEVDSSRVRRPIGYTFIFINDILLSPLGVQILMVASFIFGWLYPVSLLLSIPGLLLLIVLFSDQPFRMPLRMPKDIGGMDLTTEREIPKLRNGVGGLFRYVVRTRKYTSAAGIMCLGYARGKSLARELWLTLDDSLRHMLLLATTGSGKTEALLSIFLNAICWGRGICYSDGKAQNTLAFAMWSLARRFGREDDYYVLNFMTGGTDKFEALLKNDKTRPQSNTINLFGTANTTFIIQLMESLLPTAGSGDAGWQDKAKSMLAAVVYAVYYKCKREHRRISQAVIQEYLPLVKLAKLYQEAKKDNWHKEAYSPLESYFNTLAGFRIELISRPSEWEQGVFDQHGYLIQQFNRMLTMFNDIYGHVFSRDAGDVDIEDILHNDRILTTMIPALELSKGEAANIGKLYISAIRMTMARDLGCEIEGTINDVLIVKKYAGKFPYPITMDELGAYFGPGMDNLASQMRSLGYMLIVSAQDIQRFIAEHKGEYMTVNANLLTKWFMALQDEKDTFELAKITGGKAYYSELGTVEQSPGIFMPNYEDANSSHIREKDRLDLSDLKDLNPGEGMISFKSALIPSNAIYIPDDEKMTSTLPMRINRFIDVQSPTEEDLFTQNPNLLRKLPPSTQEIDEILQLLSMPSSTTAMMGIMDPVLKRVAAVAFDLDNRSDISYTPVQRGILLFEAARETLHQNKRKWQTIPTPPKPIRVSKKIAQTLANTGESV</sequence>
<dbReference type="SUPFAM" id="SSF52540">
    <property type="entry name" value="P-loop containing nucleoside triphosphate hydrolases"/>
    <property type="match status" value="1"/>
</dbReference>
<reference evidence="2 3" key="1">
    <citation type="submission" date="2015-09" db="EMBL/GenBank/DDBJ databases">
        <title>Draft genome sequence and assembly of Photorhabdus sp. VMG, a bacterial symbiont associated with Heterorhabditis zealandica.</title>
        <authorList>
            <person name="Naidoo S."/>
            <person name="Featherston J."/>
            <person name="Mothupi B."/>
            <person name="Gray V.M."/>
        </authorList>
    </citation>
    <scope>NUCLEOTIDE SEQUENCE [LARGE SCALE GENOMIC DNA]</scope>
    <source>
        <strain evidence="2 3">VMG</strain>
    </source>
</reference>
<dbReference type="EMBL" id="LJCS01000036">
    <property type="protein sequence ID" value="KOY61577.1"/>
    <property type="molecule type" value="Genomic_DNA"/>
</dbReference>
<dbReference type="Gene3D" id="3.40.50.300">
    <property type="entry name" value="P-loop containing nucleotide triphosphate hydrolases"/>
    <property type="match status" value="2"/>
</dbReference>
<dbReference type="InterPro" id="IPR027417">
    <property type="entry name" value="P-loop_NTPase"/>
</dbReference>
<name>A0ABR5KAE0_9GAMM</name>
<evidence type="ECO:0000313" key="3">
    <source>
        <dbReference type="Proteomes" id="UP000037727"/>
    </source>
</evidence>
<accession>A0ABR5KAE0</accession>
<organism evidence="2 3">
    <name type="scientific">Photorhabdus heterorhabditis</name>
    <dbReference type="NCBI Taxonomy" id="880156"/>
    <lineage>
        <taxon>Bacteria</taxon>
        <taxon>Pseudomonadati</taxon>
        <taxon>Pseudomonadota</taxon>
        <taxon>Gammaproteobacteria</taxon>
        <taxon>Enterobacterales</taxon>
        <taxon>Morganellaceae</taxon>
        <taxon>Photorhabdus</taxon>
    </lineage>
</organism>
<feature type="transmembrane region" description="Helical" evidence="1">
    <location>
        <begin position="21"/>
        <end position="43"/>
    </location>
</feature>
<proteinExistence type="predicted"/>
<evidence type="ECO:0000256" key="1">
    <source>
        <dbReference type="SAM" id="Phobius"/>
    </source>
</evidence>
<keyword evidence="1" id="KW-1133">Transmembrane helix</keyword>
<keyword evidence="1" id="KW-0472">Membrane</keyword>
<evidence type="ECO:0000313" key="2">
    <source>
        <dbReference type="EMBL" id="KOY61577.1"/>
    </source>
</evidence>
<protein>
    <submittedName>
        <fullName evidence="2">Conjugal transfer protein TrbC</fullName>
    </submittedName>
</protein>